<keyword evidence="5" id="KW-0378">Hydrolase</keyword>
<dbReference type="InterPro" id="IPR000718">
    <property type="entry name" value="Peptidase_M13"/>
</dbReference>
<evidence type="ECO:0000256" key="1">
    <source>
        <dbReference type="ARBA" id="ARBA00001947"/>
    </source>
</evidence>
<name>A0A3P3YJ55_PLABS</name>
<evidence type="ECO:0000256" key="6">
    <source>
        <dbReference type="ARBA" id="ARBA00022833"/>
    </source>
</evidence>
<accession>A0A3P3YJ55</accession>
<evidence type="ECO:0000259" key="8">
    <source>
        <dbReference type="Pfam" id="PF01431"/>
    </source>
</evidence>
<dbReference type="Gene3D" id="1.10.1380.10">
    <property type="entry name" value="Neutral endopeptidase , domain2"/>
    <property type="match status" value="1"/>
</dbReference>
<keyword evidence="4" id="KW-0479">Metal-binding</keyword>
<dbReference type="InterPro" id="IPR008753">
    <property type="entry name" value="Peptidase_M13_N"/>
</dbReference>
<keyword evidence="10" id="KW-0496">Mitochondrion</keyword>
<reference evidence="10 11" key="1">
    <citation type="submission" date="2018-03" db="EMBL/GenBank/DDBJ databases">
        <authorList>
            <person name="Fogelqvist J."/>
        </authorList>
    </citation>
    <scope>NUCLEOTIDE SEQUENCE [LARGE SCALE GENOMIC DNA]</scope>
</reference>
<keyword evidence="6" id="KW-0862">Zinc</keyword>
<feature type="domain" description="Peptidase M13 C-terminal" evidence="8">
    <location>
        <begin position="566"/>
        <end position="775"/>
    </location>
</feature>
<evidence type="ECO:0000313" key="10">
    <source>
        <dbReference type="EMBL" id="SPR00159.1"/>
    </source>
</evidence>
<dbReference type="InterPro" id="IPR042089">
    <property type="entry name" value="Peptidase_M13_dom_2"/>
</dbReference>
<dbReference type="GO" id="GO:0005886">
    <property type="term" value="C:plasma membrane"/>
    <property type="evidence" value="ECO:0007669"/>
    <property type="project" value="TreeGrafter"/>
</dbReference>
<dbReference type="InterPro" id="IPR018497">
    <property type="entry name" value="Peptidase_M13_C"/>
</dbReference>
<protein>
    <recommendedName>
        <fullName evidence="12">Peptidase M13 C-terminal domain-containing protein</fullName>
    </recommendedName>
</protein>
<evidence type="ECO:0000313" key="11">
    <source>
        <dbReference type="Proteomes" id="UP000290189"/>
    </source>
</evidence>
<comment type="cofactor">
    <cofactor evidence="1">
        <name>Zn(2+)</name>
        <dbReference type="ChEBI" id="CHEBI:29105"/>
    </cofactor>
</comment>
<evidence type="ECO:0000256" key="5">
    <source>
        <dbReference type="ARBA" id="ARBA00022801"/>
    </source>
</evidence>
<organism evidence="10 11">
    <name type="scientific">Plasmodiophora brassicae</name>
    <name type="common">Clubroot disease agent</name>
    <dbReference type="NCBI Taxonomy" id="37360"/>
    <lineage>
        <taxon>Eukaryota</taxon>
        <taxon>Sar</taxon>
        <taxon>Rhizaria</taxon>
        <taxon>Endomyxa</taxon>
        <taxon>Phytomyxea</taxon>
        <taxon>Plasmodiophorida</taxon>
        <taxon>Plasmodiophoridae</taxon>
        <taxon>Plasmodiophora</taxon>
    </lineage>
</organism>
<evidence type="ECO:0000256" key="2">
    <source>
        <dbReference type="ARBA" id="ARBA00007357"/>
    </source>
</evidence>
<proteinExistence type="inferred from homology"/>
<dbReference type="GO" id="GO:0046872">
    <property type="term" value="F:metal ion binding"/>
    <property type="evidence" value="ECO:0007669"/>
    <property type="project" value="UniProtKB-KW"/>
</dbReference>
<dbReference type="Pfam" id="PF05649">
    <property type="entry name" value="Peptidase_M13_N"/>
    <property type="match status" value="1"/>
</dbReference>
<dbReference type="PRINTS" id="PR00786">
    <property type="entry name" value="NEPRILYSIN"/>
</dbReference>
<dbReference type="Proteomes" id="UP000290189">
    <property type="component" value="Unassembled WGS sequence"/>
</dbReference>
<dbReference type="PANTHER" id="PTHR11733:SF167">
    <property type="entry name" value="FI17812P1-RELATED"/>
    <property type="match status" value="1"/>
</dbReference>
<dbReference type="CDD" id="cd08662">
    <property type="entry name" value="M13"/>
    <property type="match status" value="1"/>
</dbReference>
<geneLocation type="mitochondrion" evidence="10"/>
<dbReference type="InterPro" id="IPR024079">
    <property type="entry name" value="MetalloPept_cat_dom_sf"/>
</dbReference>
<dbReference type="PANTHER" id="PTHR11733">
    <property type="entry name" value="ZINC METALLOPROTEASE FAMILY M13 NEPRILYSIN-RELATED"/>
    <property type="match status" value="1"/>
</dbReference>
<comment type="similarity">
    <text evidence="2">Belongs to the peptidase M13 family.</text>
</comment>
<feature type="domain" description="Peptidase M13 N-terminal" evidence="9">
    <location>
        <begin position="160"/>
        <end position="513"/>
    </location>
</feature>
<dbReference type="AlphaFoldDB" id="A0A3P3YJ55"/>
<dbReference type="Pfam" id="PF01431">
    <property type="entry name" value="Peptidase_M13"/>
    <property type="match status" value="1"/>
</dbReference>
<evidence type="ECO:0000256" key="7">
    <source>
        <dbReference type="ARBA" id="ARBA00023049"/>
    </source>
</evidence>
<evidence type="ECO:0008006" key="12">
    <source>
        <dbReference type="Google" id="ProtNLM"/>
    </source>
</evidence>
<dbReference type="Gene3D" id="3.40.390.10">
    <property type="entry name" value="Collagenase (Catalytic Domain)"/>
    <property type="match status" value="1"/>
</dbReference>
<dbReference type="PROSITE" id="PS51885">
    <property type="entry name" value="NEPRILYSIN"/>
    <property type="match status" value="1"/>
</dbReference>
<keyword evidence="7" id="KW-0482">Metalloprotease</keyword>
<evidence type="ECO:0000259" key="9">
    <source>
        <dbReference type="Pfam" id="PF05649"/>
    </source>
</evidence>
<keyword evidence="3" id="KW-0645">Protease</keyword>
<evidence type="ECO:0000256" key="3">
    <source>
        <dbReference type="ARBA" id="ARBA00022670"/>
    </source>
</evidence>
<dbReference type="GO" id="GO:0004222">
    <property type="term" value="F:metalloendopeptidase activity"/>
    <property type="evidence" value="ECO:0007669"/>
    <property type="project" value="InterPro"/>
</dbReference>
<evidence type="ECO:0000256" key="4">
    <source>
        <dbReference type="ARBA" id="ARBA00022723"/>
    </source>
</evidence>
<dbReference type="EMBL" id="OVEO01000013">
    <property type="protein sequence ID" value="SPR00159.1"/>
    <property type="molecule type" value="Genomic_DNA"/>
</dbReference>
<sequence length="778" mass="86617">MPCSAPLSSSLDSGRSRSRIRTLSLSSAMGRRGPEHRSLRRSHSEAVDCACSPAESTKLQTPLRTDERLSPIHHNLRWACWVDRGPRGGAMQAVFRWTRFALFVAIYAGSVLPSRLGRTTAAGSDIFWTAIGRCGPGQARMASGEAPAICVGNLDRSTPPGDDFYRFANGAWLDANPTPPGEFARFGTFEVLAERNREYLKAIVEEAAGDTQVGAFYSSGMNEGLCETAGVTPLEPEFQRISSATGAHALMRAVGHLHKLGVSCCFAMSASPDSKNSSWVLLHLYQSGLSLPDRDYYTLPDKAEIREKFVAHVAKMLSMLGHADGHKRAREILRLETVLAEASLTRTERRDPHRVYNKFGSVAELANATGLSVEAIRAYFDGIGISAQDMPIIVDNPAFLTKLAELLNDEKTDTWHTYLRWHLLSGAAPFLSAKFVNEDFEFFQKTLEGQQEPKPRWKRVLSVVGSRLETPLAQLYVQRHFPERLEGLEWMGSETKKNALRKLDAFGVKIGFPDKWEDYSRVQVSAKLPYVVNEWAGAIDDRRREIERLNKPVDRTQWHMPPFMVNAYFNPELNEIVFPAAILQPPFFIPPTSEMPFGDVPVNLGAIGAVIGHEMTHGFDDQGRKYAWDGNLTDWWTPSDADAFKARADVIIKQFDSYTVEGKPVNGKLTQGENIADLGGLKIAHAALDQFLRDHSDVNGSVIDGFTPHQRFFLSWAQIWRNVIRPEAALQRLITDPHAPGSLRVNGPLSNLVEFYKAFGVAPGAPMWRDPAERCAVW</sequence>
<dbReference type="GO" id="GO:0016485">
    <property type="term" value="P:protein processing"/>
    <property type="evidence" value="ECO:0007669"/>
    <property type="project" value="TreeGrafter"/>
</dbReference>
<dbReference type="SUPFAM" id="SSF55486">
    <property type="entry name" value="Metalloproteases ('zincins'), catalytic domain"/>
    <property type="match status" value="1"/>
</dbReference>
<gene>
    <name evidence="10" type="ORF">PLBR_LOCUS7374</name>
</gene>